<dbReference type="EMBL" id="CP149782">
    <property type="protein sequence ID" value="WYF43937.1"/>
    <property type="molecule type" value="Genomic_DNA"/>
</dbReference>
<feature type="region of interest" description="Disordered" evidence="1">
    <location>
        <begin position="1"/>
        <end position="61"/>
    </location>
</feature>
<accession>A0AAU6Q0R6</accession>
<feature type="compositionally biased region" description="Low complexity" evidence="1">
    <location>
        <begin position="20"/>
        <end position="41"/>
    </location>
</feature>
<feature type="compositionally biased region" description="Pro residues" evidence="1">
    <location>
        <begin position="42"/>
        <end position="54"/>
    </location>
</feature>
<reference evidence="3" key="1">
    <citation type="submission" date="2024-03" db="EMBL/GenBank/DDBJ databases">
        <title>Deinococcus weizhi sp. nov., isolated from human skin.</title>
        <authorList>
            <person name="Wei Z."/>
            <person name="Tian F."/>
            <person name="Yang C."/>
            <person name="Xin L.T."/>
            <person name="Wen Z.J."/>
            <person name="Lan K.C."/>
            <person name="Yu L."/>
            <person name="Zhe W."/>
            <person name="Dan F.D."/>
            <person name="Jun W."/>
            <person name="Rui Z."/>
            <person name="Yong X.J."/>
            <person name="Ting Y."/>
            <person name="Wei X."/>
            <person name="Xu Z.G."/>
            <person name="Xin Z."/>
            <person name="Dong F.G."/>
            <person name="Ni X.M."/>
            <person name="Zheng M.G."/>
            <person name="Chun Y."/>
            <person name="Qian W.X."/>
        </authorList>
    </citation>
    <scope>NUCLEOTIDE SEQUENCE</scope>
    <source>
        <strain evidence="3">VB142</strain>
    </source>
</reference>
<evidence type="ECO:0000313" key="3">
    <source>
        <dbReference type="EMBL" id="WYF43937.1"/>
    </source>
</evidence>
<dbReference type="AlphaFoldDB" id="A0AAU6Q0R6"/>
<evidence type="ECO:0000256" key="2">
    <source>
        <dbReference type="SAM" id="Phobius"/>
    </source>
</evidence>
<keyword evidence="2" id="KW-0812">Transmembrane</keyword>
<proteinExistence type="predicted"/>
<feature type="transmembrane region" description="Helical" evidence="2">
    <location>
        <begin position="61"/>
        <end position="79"/>
    </location>
</feature>
<feature type="compositionally biased region" description="Basic residues" evidence="1">
    <location>
        <begin position="1"/>
        <end position="19"/>
    </location>
</feature>
<organism evidence="3">
    <name type="scientific">Deinococcus sp. VB142</name>
    <dbReference type="NCBI Taxonomy" id="3112952"/>
    <lineage>
        <taxon>Bacteria</taxon>
        <taxon>Thermotogati</taxon>
        <taxon>Deinococcota</taxon>
        <taxon>Deinococci</taxon>
        <taxon>Deinococcales</taxon>
        <taxon>Deinococcaceae</taxon>
        <taxon>Deinococcus</taxon>
    </lineage>
</organism>
<keyword evidence="2" id="KW-1133">Transmembrane helix</keyword>
<protein>
    <submittedName>
        <fullName evidence="3">Uncharacterized protein</fullName>
    </submittedName>
</protein>
<keyword evidence="2" id="KW-0472">Membrane</keyword>
<dbReference type="RefSeq" id="WP_339095048.1">
    <property type="nucleotide sequence ID" value="NZ_CP149782.1"/>
</dbReference>
<name>A0AAU6Q0R6_9DEIO</name>
<sequence>MTAKRKTASAKTAARKTAPKKTAAPRASTKTAAAPRAQSAPQPEPARPARPAPQPAQGGGGTLNVLILALAAFLGWVLLAPHPGQHTAQTPAAVLAAQG</sequence>
<evidence type="ECO:0000256" key="1">
    <source>
        <dbReference type="SAM" id="MobiDB-lite"/>
    </source>
</evidence>
<gene>
    <name evidence="3" type="ORF">WDJ50_11010</name>
</gene>